<keyword evidence="1" id="KW-0732">Signal</keyword>
<evidence type="ECO:0000313" key="2">
    <source>
        <dbReference type="EMBL" id="OGK04669.1"/>
    </source>
</evidence>
<evidence type="ECO:0000313" key="3">
    <source>
        <dbReference type="Proteomes" id="UP000179243"/>
    </source>
</evidence>
<accession>A0A1F7FDA5</accession>
<dbReference type="AlphaFoldDB" id="A0A1F7FDA5"/>
<dbReference type="Proteomes" id="UP000179243">
    <property type="component" value="Unassembled WGS sequence"/>
</dbReference>
<evidence type="ECO:0000256" key="1">
    <source>
        <dbReference type="SAM" id="SignalP"/>
    </source>
</evidence>
<organism evidence="2 3">
    <name type="scientific">Candidatus Raymondbacteria bacterium RIFOXYD12_FULL_49_13</name>
    <dbReference type="NCBI Taxonomy" id="1817890"/>
    <lineage>
        <taxon>Bacteria</taxon>
        <taxon>Raymondiibacteriota</taxon>
    </lineage>
</organism>
<comment type="caution">
    <text evidence="2">The sequence shown here is derived from an EMBL/GenBank/DDBJ whole genome shotgun (WGS) entry which is preliminary data.</text>
</comment>
<proteinExistence type="predicted"/>
<sequence>MKRTMHKRICLTASLALLVSFTQVGFVCSPTTVTHSPNKKPSPPRIEGLEVATANDVEACVTISFSDTNAMDVSYNIYLKGPADAEFKRVVGGQGIPGTYTFFKDRSVLNGITYTQDVNIYVYRMYAVSAEDSVSDPSNADTILLAKPANISLVTLDYGYPFIQYSLTGQHGKEWRVDIMRGDISLDSIIYEERFSDVINETSVFPDIPVDTLRAIAQRDTIAHAIFGVRIISWTGSAFGGKSYGIAVSQFDAGP</sequence>
<dbReference type="EMBL" id="MFYX01000067">
    <property type="protein sequence ID" value="OGK04669.1"/>
    <property type="molecule type" value="Genomic_DNA"/>
</dbReference>
<feature type="signal peptide" evidence="1">
    <location>
        <begin position="1"/>
        <end position="25"/>
    </location>
</feature>
<protein>
    <submittedName>
        <fullName evidence="2">Uncharacterized protein</fullName>
    </submittedName>
</protein>
<name>A0A1F7FDA5_UNCRA</name>
<gene>
    <name evidence="2" type="ORF">A2519_21055</name>
</gene>
<feature type="chain" id="PRO_5009528599" evidence="1">
    <location>
        <begin position="26"/>
        <end position="255"/>
    </location>
</feature>
<reference evidence="2 3" key="1">
    <citation type="journal article" date="2016" name="Nat. Commun.">
        <title>Thousands of microbial genomes shed light on interconnected biogeochemical processes in an aquifer system.</title>
        <authorList>
            <person name="Anantharaman K."/>
            <person name="Brown C.T."/>
            <person name="Hug L.A."/>
            <person name="Sharon I."/>
            <person name="Castelle C.J."/>
            <person name="Probst A.J."/>
            <person name="Thomas B.C."/>
            <person name="Singh A."/>
            <person name="Wilkins M.J."/>
            <person name="Karaoz U."/>
            <person name="Brodie E.L."/>
            <person name="Williams K.H."/>
            <person name="Hubbard S.S."/>
            <person name="Banfield J.F."/>
        </authorList>
    </citation>
    <scope>NUCLEOTIDE SEQUENCE [LARGE SCALE GENOMIC DNA]</scope>
</reference>